<accession>A0AAE3GYN4</accession>
<dbReference type="GO" id="GO:0030313">
    <property type="term" value="C:cell envelope"/>
    <property type="evidence" value="ECO:0007669"/>
    <property type="project" value="UniProtKB-SubCell"/>
</dbReference>
<comment type="caution">
    <text evidence="4">The sequence shown here is derived from an EMBL/GenBank/DDBJ whole genome shotgun (WGS) entry which is preliminary data.</text>
</comment>
<dbReference type="AlphaFoldDB" id="A0AAE3GYN4"/>
<dbReference type="Gene3D" id="1.10.287.1490">
    <property type="match status" value="1"/>
</dbReference>
<comment type="subcellular location">
    <subcellularLocation>
        <location evidence="1">Cell envelope</location>
    </subcellularLocation>
</comment>
<dbReference type="EMBL" id="RJUF01000002">
    <property type="protein sequence ID" value="MCP9761657.1"/>
    <property type="molecule type" value="Genomic_DNA"/>
</dbReference>
<organism evidence="4 5">
    <name type="scientific">Lacihabitans soyangensis</name>
    <dbReference type="NCBI Taxonomy" id="869394"/>
    <lineage>
        <taxon>Bacteria</taxon>
        <taxon>Pseudomonadati</taxon>
        <taxon>Bacteroidota</taxon>
        <taxon>Cytophagia</taxon>
        <taxon>Cytophagales</taxon>
        <taxon>Leadbetterellaceae</taxon>
        <taxon>Lacihabitans</taxon>
    </lineage>
</organism>
<dbReference type="Proteomes" id="UP001204144">
    <property type="component" value="Unassembled WGS sequence"/>
</dbReference>
<evidence type="ECO:0000313" key="5">
    <source>
        <dbReference type="Proteomes" id="UP001204144"/>
    </source>
</evidence>
<dbReference type="InterPro" id="IPR050465">
    <property type="entry name" value="UPF0194_transport"/>
</dbReference>
<dbReference type="PANTHER" id="PTHR32347:SF23">
    <property type="entry name" value="BLL5650 PROTEIN"/>
    <property type="match status" value="1"/>
</dbReference>
<evidence type="ECO:0000256" key="1">
    <source>
        <dbReference type="ARBA" id="ARBA00004196"/>
    </source>
</evidence>
<sequence>MKKLFFSILVISLTSACKSGDQAFDATGVFEATETIVSSESNGKILTFNIEEGSVLTANQLVGTIDCQNLGLQKAQVEASMNALSEKRNDASPQTQILKEQINAQVAQIAAQKEQLKNLEKEKGRLQNLVKADAIPTKQLDDLTGQYEVLKKQISAMETNVGVLRQQIKSQEAQVGIQNRGILSEKKPLMERVAQIEDQIKRCSIVNSIPGTVLVKFAEANEVTAMGKPLYKIADMENMVLRAYITGDQLAKIKTNQLVKVFVDKGKDEYKELSGVVEWIASKAEFTPKTIQTKDERANLVYATKIKVKNDGFLKIGMYGEVKLP</sequence>
<dbReference type="PROSITE" id="PS51257">
    <property type="entry name" value="PROKAR_LIPOPROTEIN"/>
    <property type="match status" value="1"/>
</dbReference>
<name>A0AAE3GYN4_9BACT</name>
<keyword evidence="2 3" id="KW-0175">Coiled coil</keyword>
<evidence type="ECO:0000256" key="2">
    <source>
        <dbReference type="ARBA" id="ARBA00023054"/>
    </source>
</evidence>
<dbReference type="RefSeq" id="WP_255035398.1">
    <property type="nucleotide sequence ID" value="NZ_RJUF01000002.1"/>
</dbReference>
<gene>
    <name evidence="4" type="ORF">EGI31_01735</name>
</gene>
<evidence type="ECO:0000256" key="3">
    <source>
        <dbReference type="SAM" id="Coils"/>
    </source>
</evidence>
<dbReference type="Gene3D" id="2.40.30.170">
    <property type="match status" value="1"/>
</dbReference>
<keyword evidence="5" id="KW-1185">Reference proteome</keyword>
<reference evidence="4 5" key="1">
    <citation type="submission" date="2018-11" db="EMBL/GenBank/DDBJ databases">
        <title>Novel bacteria species description.</title>
        <authorList>
            <person name="Han J.-H."/>
        </authorList>
    </citation>
    <scope>NUCLEOTIDE SEQUENCE [LARGE SCALE GENOMIC DNA]</scope>
    <source>
        <strain evidence="4 5">KCTC23259</strain>
    </source>
</reference>
<feature type="coiled-coil region" evidence="3">
    <location>
        <begin position="99"/>
        <end position="174"/>
    </location>
</feature>
<evidence type="ECO:0000313" key="4">
    <source>
        <dbReference type="EMBL" id="MCP9761657.1"/>
    </source>
</evidence>
<dbReference type="PANTHER" id="PTHR32347">
    <property type="entry name" value="EFFLUX SYSTEM COMPONENT YKNX-RELATED"/>
    <property type="match status" value="1"/>
</dbReference>
<proteinExistence type="predicted"/>
<protein>
    <submittedName>
        <fullName evidence="4">HlyD family efflux transporter periplasmic adaptor subunit</fullName>
    </submittedName>
</protein>